<evidence type="ECO:0000313" key="5">
    <source>
        <dbReference type="EMBL" id="OGG28461.1"/>
    </source>
</evidence>
<dbReference type="PANTHER" id="PTHR20982:SF3">
    <property type="entry name" value="MITOCHONDRIAL RIBOSOME RECYCLING FACTOR PSEUDO 1"/>
    <property type="match status" value="1"/>
</dbReference>
<name>A0A1F6AUU4_9BACT</name>
<keyword evidence="2" id="KW-0648">Protein biosynthesis</keyword>
<protein>
    <recommendedName>
        <fullName evidence="4">Ribosome recycling factor domain-containing protein</fullName>
    </recommendedName>
</protein>
<proteinExistence type="inferred from homology"/>
<dbReference type="InterPro" id="IPR002661">
    <property type="entry name" value="Ribosome_recyc_fac"/>
</dbReference>
<dbReference type="InterPro" id="IPR036191">
    <property type="entry name" value="RRF_sf"/>
</dbReference>
<accession>A0A1F6AUU4</accession>
<organism evidence="5 6">
    <name type="scientific">Candidatus Gottesmanbacteria bacterium RIFCSPLOWO2_01_FULL_48_11</name>
    <dbReference type="NCBI Taxonomy" id="1798395"/>
    <lineage>
        <taxon>Bacteria</taxon>
        <taxon>Candidatus Gottesmaniibacteriota</taxon>
    </lineage>
</organism>
<evidence type="ECO:0000256" key="3">
    <source>
        <dbReference type="SAM" id="Coils"/>
    </source>
</evidence>
<comment type="similarity">
    <text evidence="1">Belongs to the RRF family.</text>
</comment>
<dbReference type="Gene3D" id="3.30.1360.40">
    <property type="match status" value="1"/>
</dbReference>
<reference evidence="5 6" key="1">
    <citation type="journal article" date="2016" name="Nat. Commun.">
        <title>Thousands of microbial genomes shed light on interconnected biogeochemical processes in an aquifer system.</title>
        <authorList>
            <person name="Anantharaman K."/>
            <person name="Brown C.T."/>
            <person name="Hug L.A."/>
            <person name="Sharon I."/>
            <person name="Castelle C.J."/>
            <person name="Probst A.J."/>
            <person name="Thomas B.C."/>
            <person name="Singh A."/>
            <person name="Wilkins M.J."/>
            <person name="Karaoz U."/>
            <person name="Brodie E.L."/>
            <person name="Williams K.H."/>
            <person name="Hubbard S.S."/>
            <person name="Banfield J.F."/>
        </authorList>
    </citation>
    <scope>NUCLEOTIDE SEQUENCE [LARGE SCALE GENOMIC DNA]</scope>
</reference>
<evidence type="ECO:0000256" key="2">
    <source>
        <dbReference type="ARBA" id="ARBA00022917"/>
    </source>
</evidence>
<dbReference type="Gene3D" id="1.10.132.20">
    <property type="entry name" value="Ribosome-recycling factor"/>
    <property type="match status" value="1"/>
</dbReference>
<gene>
    <name evidence="5" type="ORF">A3A64_02610</name>
</gene>
<feature type="coiled-coil region" evidence="3">
    <location>
        <begin position="119"/>
        <end position="170"/>
    </location>
</feature>
<comment type="caution">
    <text evidence="5">The sequence shown here is derived from an EMBL/GenBank/DDBJ whole genome shotgun (WGS) entry which is preliminary data.</text>
</comment>
<evidence type="ECO:0000256" key="1">
    <source>
        <dbReference type="ARBA" id="ARBA00005912"/>
    </source>
</evidence>
<dbReference type="Pfam" id="PF01765">
    <property type="entry name" value="RRF"/>
    <property type="match status" value="1"/>
</dbReference>
<dbReference type="InterPro" id="IPR023584">
    <property type="entry name" value="Ribosome_recyc_fac_dom"/>
</dbReference>
<dbReference type="FunFam" id="3.30.1360.40:FF:000001">
    <property type="entry name" value="Ribosome-recycling factor"/>
    <property type="match status" value="1"/>
</dbReference>
<dbReference type="PANTHER" id="PTHR20982">
    <property type="entry name" value="RIBOSOME RECYCLING FACTOR"/>
    <property type="match status" value="1"/>
</dbReference>
<evidence type="ECO:0000259" key="4">
    <source>
        <dbReference type="Pfam" id="PF01765"/>
    </source>
</evidence>
<dbReference type="GO" id="GO:0043023">
    <property type="term" value="F:ribosomal large subunit binding"/>
    <property type="evidence" value="ECO:0007669"/>
    <property type="project" value="TreeGrafter"/>
</dbReference>
<dbReference type="AlphaFoldDB" id="A0A1F6AUU4"/>
<dbReference type="SUPFAM" id="SSF55194">
    <property type="entry name" value="Ribosome recycling factor, RRF"/>
    <property type="match status" value="1"/>
</dbReference>
<keyword evidence="3" id="KW-0175">Coiled coil</keyword>
<dbReference type="EMBL" id="MFJY01000004">
    <property type="protein sequence ID" value="OGG28461.1"/>
    <property type="molecule type" value="Genomic_DNA"/>
</dbReference>
<feature type="domain" description="Ribosome recycling factor" evidence="4">
    <location>
        <begin position="18"/>
        <end position="176"/>
    </location>
</feature>
<dbReference type="Proteomes" id="UP000178305">
    <property type="component" value="Unassembled WGS sequence"/>
</dbReference>
<dbReference type="GO" id="GO:0006412">
    <property type="term" value="P:translation"/>
    <property type="evidence" value="ECO:0007669"/>
    <property type="project" value="UniProtKB-KW"/>
</dbReference>
<sequence length="177" mass="20166">MELIEQIKEKFNALAGTFKEELSGIRTNRPTPKLIENIEVDYLGQMTPIKHIGSIGVELPRDLVVSVWDQGAASNVSKAINEAKLGVNVSEQGKIIRVQLPELTEERKQELIKVIKVMAENVRIKMRNERDEAQKTIKEDKDEDVVFKGKERLQGLVDTFNKEIEDLTARKTKEILE</sequence>
<evidence type="ECO:0000313" key="6">
    <source>
        <dbReference type="Proteomes" id="UP000178305"/>
    </source>
</evidence>